<organism evidence="2 3">
    <name type="scientific">Clostridium aciditolerans</name>
    <dbReference type="NCBI Taxonomy" id="339861"/>
    <lineage>
        <taxon>Bacteria</taxon>
        <taxon>Bacillati</taxon>
        <taxon>Bacillota</taxon>
        <taxon>Clostridia</taxon>
        <taxon>Eubacteriales</taxon>
        <taxon>Clostridiaceae</taxon>
        <taxon>Clostridium</taxon>
    </lineage>
</organism>
<dbReference type="SUPFAM" id="SSF51735">
    <property type="entry name" value="NAD(P)-binding Rossmann-fold domains"/>
    <property type="match status" value="1"/>
</dbReference>
<dbReference type="InterPro" id="IPR001236">
    <property type="entry name" value="Lactate/malate_DH_N"/>
</dbReference>
<dbReference type="PANTHER" id="PTHR43128">
    <property type="entry name" value="L-2-HYDROXYCARBOXYLATE DEHYDROGENASE (NAD(P)(+))"/>
    <property type="match status" value="1"/>
</dbReference>
<keyword evidence="3" id="KW-1185">Reference proteome</keyword>
<proteinExistence type="predicted"/>
<protein>
    <submittedName>
        <fullName evidence="2">Lactate dehydrogenase</fullName>
    </submittedName>
</protein>
<dbReference type="EMBL" id="JAEEGB010000003">
    <property type="protein sequence ID" value="MBI6871421.1"/>
    <property type="molecule type" value="Genomic_DNA"/>
</dbReference>
<dbReference type="GO" id="GO:0006089">
    <property type="term" value="P:lactate metabolic process"/>
    <property type="evidence" value="ECO:0007669"/>
    <property type="project" value="TreeGrafter"/>
</dbReference>
<dbReference type="RefSeq" id="WP_211140876.1">
    <property type="nucleotide sequence ID" value="NZ_JAEEGB010000003.1"/>
</dbReference>
<dbReference type="Gene3D" id="3.40.50.720">
    <property type="entry name" value="NAD(P)-binding Rossmann-like Domain"/>
    <property type="match status" value="1"/>
</dbReference>
<feature type="domain" description="Lactate/malate dehydrogenase N-terminal" evidence="1">
    <location>
        <begin position="127"/>
        <end position="264"/>
    </location>
</feature>
<comment type="caution">
    <text evidence="2">The sequence shown here is derived from an EMBL/GenBank/DDBJ whole genome shotgun (WGS) entry which is preliminary data.</text>
</comment>
<dbReference type="InterPro" id="IPR036291">
    <property type="entry name" value="NAD(P)-bd_dom_sf"/>
</dbReference>
<dbReference type="AlphaFoldDB" id="A0A934HXN5"/>
<gene>
    <name evidence="2" type="ORF">I6U51_01710</name>
</gene>
<evidence type="ECO:0000259" key="1">
    <source>
        <dbReference type="Pfam" id="PF00056"/>
    </source>
</evidence>
<accession>A0A934HXN5</accession>
<name>A0A934HXN5_9CLOT</name>
<dbReference type="GO" id="GO:0004459">
    <property type="term" value="F:L-lactate dehydrogenase (NAD+) activity"/>
    <property type="evidence" value="ECO:0007669"/>
    <property type="project" value="TreeGrafter"/>
</dbReference>
<evidence type="ECO:0000313" key="2">
    <source>
        <dbReference type="EMBL" id="MBI6871421.1"/>
    </source>
</evidence>
<dbReference type="PANTHER" id="PTHR43128:SF16">
    <property type="entry name" value="L-LACTATE DEHYDROGENASE"/>
    <property type="match status" value="1"/>
</dbReference>
<dbReference type="Proteomes" id="UP000622687">
    <property type="component" value="Unassembled WGS sequence"/>
</dbReference>
<reference evidence="2" key="1">
    <citation type="submission" date="2020-12" db="EMBL/GenBank/DDBJ databases">
        <title>Clostridium thailandense sp. nov., a novel acetogenic bacterium isolated from peat land soil in Thailand.</title>
        <authorList>
            <person name="Chaikitkaew S."/>
            <person name="Birkeland N.K."/>
        </authorList>
    </citation>
    <scope>NUCLEOTIDE SEQUENCE</scope>
    <source>
        <strain evidence="2">DSM 17425</strain>
    </source>
</reference>
<dbReference type="Pfam" id="PF00056">
    <property type="entry name" value="Ldh_1_N"/>
    <property type="match status" value="1"/>
</dbReference>
<evidence type="ECO:0000313" key="3">
    <source>
        <dbReference type="Proteomes" id="UP000622687"/>
    </source>
</evidence>
<sequence>MSKGLFYYTLENKLLISNEKYDLQEITEESAKNFSGRIFSLNNIDPYKSRMSYCVTSTNNLFIDEENLELLKDVTNHNLIIPDWIIKHIYNRNVTSINTAYKDWQEALDSHFPVICENIKPTKKWSLTVVGLGDVGGTLITGLRLLGGDCISHINIYDKDENKVKRWEYECNQILPPDYNNNYPTVYAADEEDLFNCDMFVFCVSAYVPEVGNEISDVRLIQFQGNSKIISYYTSLASKNNFKGIFAVVSDPVDLLCKTVFEESIKYTSDQRPSLMPEQIRGYGLGVMNARACYYAKQRDDCKHYLEYGRAFGPHGEGLIVADSIDNYNEELSEYLTAKTRTANLEVRSIGFKPYIAPALSSGAFSLIATIKGDWHYSATFIGGTFMGCRNRLLPGGIELETYKNMSDSLYMKLLETYNSLL</sequence>